<evidence type="ECO:0000313" key="1">
    <source>
        <dbReference type="EMBL" id="GAL26932.1"/>
    </source>
</evidence>
<keyword evidence="2" id="KW-1185">Reference proteome</keyword>
<proteinExistence type="predicted"/>
<name>A0ABQ0JDU1_9VIBR</name>
<sequence length="137" mass="15344">MQHDNPILAFLLFLGRLKEKVSPNQGRNMKLLKIGLPILAATVIAGCAQNSQQDNYLEASFELCNTEVNLYSVSDDGRVRIVCKDGAKFALNSEKTLDIMRDINIDYCNGEGLGQFSESRKYYSFRCKSGTLLNINK</sequence>
<comment type="caution">
    <text evidence="1">The sequence shown here is derived from an EMBL/GenBank/DDBJ whole genome shotgun (WGS) entry which is preliminary data.</text>
</comment>
<reference evidence="2" key="1">
    <citation type="submission" date="2014-09" db="EMBL/GenBank/DDBJ databases">
        <title>Vibrio variabilis JCM 19239. (C206) whole genome shotgun sequence.</title>
        <authorList>
            <person name="Sawabe T."/>
            <person name="Meirelles P."/>
            <person name="Nakanishi M."/>
            <person name="Sayaka M."/>
            <person name="Hattori M."/>
            <person name="Ohkuma M."/>
        </authorList>
    </citation>
    <scope>NUCLEOTIDE SEQUENCE [LARGE SCALE GENOMIC DNA]</scope>
    <source>
        <strain evidence="2">JCM 19239</strain>
    </source>
</reference>
<evidence type="ECO:0008006" key="3">
    <source>
        <dbReference type="Google" id="ProtNLM"/>
    </source>
</evidence>
<evidence type="ECO:0000313" key="2">
    <source>
        <dbReference type="Proteomes" id="UP000029223"/>
    </source>
</evidence>
<gene>
    <name evidence="1" type="ORF">JCM19239_7482</name>
</gene>
<organism evidence="1 2">
    <name type="scientific">Vibrio variabilis</name>
    <dbReference type="NCBI Taxonomy" id="990271"/>
    <lineage>
        <taxon>Bacteria</taxon>
        <taxon>Pseudomonadati</taxon>
        <taxon>Pseudomonadota</taxon>
        <taxon>Gammaproteobacteria</taxon>
        <taxon>Vibrionales</taxon>
        <taxon>Vibrionaceae</taxon>
        <taxon>Vibrio</taxon>
    </lineage>
</organism>
<dbReference type="Proteomes" id="UP000029223">
    <property type="component" value="Unassembled WGS sequence"/>
</dbReference>
<protein>
    <recommendedName>
        <fullName evidence="3">Lipoprotein</fullName>
    </recommendedName>
</protein>
<accession>A0ABQ0JDU1</accession>
<dbReference type="EMBL" id="BBMS01000023">
    <property type="protein sequence ID" value="GAL26932.1"/>
    <property type="molecule type" value="Genomic_DNA"/>
</dbReference>